<keyword evidence="2" id="KW-1185">Reference proteome</keyword>
<sequence>MTLRYSLDFSEDPAPEAWIAVPILEGRGADRQRRKWAKKCAELRWALEDGGPRDKSQVKELARWLEGFSERLPQRTPMQHLFAYAPDLRKELLPFFFYAAQSEGPVEPVLDTLVRRNQPGAAQDPQIVDFTTDNLGKGMRSICHFVPKGGEALCMSVNYGWRVDSCGIDLSMRTVSDNIGWMSANIDAFDEFARLLKVIVHPNDITVD</sequence>
<name>A0ABZ1FI01_9ACTN</name>
<dbReference type="EMBL" id="CP109106">
    <property type="protein sequence ID" value="WSB70021.1"/>
    <property type="molecule type" value="Genomic_DNA"/>
</dbReference>
<organism evidence="1 2">
    <name type="scientific">Streptomyces decoyicus</name>
    <dbReference type="NCBI Taxonomy" id="249567"/>
    <lineage>
        <taxon>Bacteria</taxon>
        <taxon>Bacillati</taxon>
        <taxon>Actinomycetota</taxon>
        <taxon>Actinomycetes</taxon>
        <taxon>Kitasatosporales</taxon>
        <taxon>Streptomycetaceae</taxon>
        <taxon>Streptomyces</taxon>
    </lineage>
</organism>
<evidence type="ECO:0000313" key="1">
    <source>
        <dbReference type="EMBL" id="WSB70021.1"/>
    </source>
</evidence>
<dbReference type="Proteomes" id="UP001344251">
    <property type="component" value="Chromosome"/>
</dbReference>
<evidence type="ECO:0000313" key="2">
    <source>
        <dbReference type="Proteomes" id="UP001344251"/>
    </source>
</evidence>
<proteinExistence type="predicted"/>
<protein>
    <submittedName>
        <fullName evidence="1">Uncharacterized protein</fullName>
    </submittedName>
</protein>
<dbReference type="RefSeq" id="WP_326619586.1">
    <property type="nucleotide sequence ID" value="NZ_CP109106.1"/>
</dbReference>
<gene>
    <name evidence="1" type="ORF">OG863_19865</name>
</gene>
<accession>A0ABZ1FI01</accession>
<reference evidence="1 2" key="1">
    <citation type="submission" date="2022-10" db="EMBL/GenBank/DDBJ databases">
        <title>The complete genomes of actinobacterial strains from the NBC collection.</title>
        <authorList>
            <person name="Joergensen T.S."/>
            <person name="Alvarez Arevalo M."/>
            <person name="Sterndorff E.B."/>
            <person name="Faurdal D."/>
            <person name="Vuksanovic O."/>
            <person name="Mourched A.-S."/>
            <person name="Charusanti P."/>
            <person name="Shaw S."/>
            <person name="Blin K."/>
            <person name="Weber T."/>
        </authorList>
    </citation>
    <scope>NUCLEOTIDE SEQUENCE [LARGE SCALE GENOMIC DNA]</scope>
    <source>
        <strain evidence="1 2">NBC 01774</strain>
    </source>
</reference>